<sequence>MGESIGDTMSTDASSTGLPPNTPNGTDATADTGDDVESDQPGQNADPDLITDDDLKKGEDE</sequence>
<gene>
    <name evidence="2" type="ORF">GCM10009807_28540</name>
</gene>
<organism evidence="2 3">
    <name type="scientific">Microbacterium lacus</name>
    <dbReference type="NCBI Taxonomy" id="415217"/>
    <lineage>
        <taxon>Bacteria</taxon>
        <taxon>Bacillati</taxon>
        <taxon>Actinomycetota</taxon>
        <taxon>Actinomycetes</taxon>
        <taxon>Micrococcales</taxon>
        <taxon>Microbacteriaceae</taxon>
        <taxon>Microbacterium</taxon>
    </lineage>
</organism>
<accession>A0ABP4T6M6</accession>
<proteinExistence type="predicted"/>
<evidence type="ECO:0000313" key="3">
    <source>
        <dbReference type="Proteomes" id="UP001500596"/>
    </source>
</evidence>
<evidence type="ECO:0000256" key="1">
    <source>
        <dbReference type="SAM" id="MobiDB-lite"/>
    </source>
</evidence>
<protein>
    <recommendedName>
        <fullName evidence="4">Sugar ABC transporter ATPase</fullName>
    </recommendedName>
</protein>
<feature type="compositionally biased region" description="Polar residues" evidence="1">
    <location>
        <begin position="7"/>
        <end position="19"/>
    </location>
</feature>
<evidence type="ECO:0008006" key="4">
    <source>
        <dbReference type="Google" id="ProtNLM"/>
    </source>
</evidence>
<name>A0ABP4T6M6_9MICO</name>
<evidence type="ECO:0000313" key="2">
    <source>
        <dbReference type="EMBL" id="GAA1683000.1"/>
    </source>
</evidence>
<keyword evidence="3" id="KW-1185">Reference proteome</keyword>
<dbReference type="Proteomes" id="UP001500596">
    <property type="component" value="Unassembled WGS sequence"/>
</dbReference>
<feature type="region of interest" description="Disordered" evidence="1">
    <location>
        <begin position="1"/>
        <end position="61"/>
    </location>
</feature>
<reference evidence="3" key="1">
    <citation type="journal article" date="2019" name="Int. J. Syst. Evol. Microbiol.">
        <title>The Global Catalogue of Microorganisms (GCM) 10K type strain sequencing project: providing services to taxonomists for standard genome sequencing and annotation.</title>
        <authorList>
            <consortium name="The Broad Institute Genomics Platform"/>
            <consortium name="The Broad Institute Genome Sequencing Center for Infectious Disease"/>
            <person name="Wu L."/>
            <person name="Ma J."/>
        </authorList>
    </citation>
    <scope>NUCLEOTIDE SEQUENCE [LARGE SCALE GENOMIC DNA]</scope>
    <source>
        <strain evidence="3">JCM 15575</strain>
    </source>
</reference>
<dbReference type="EMBL" id="BAAAPK010000001">
    <property type="protein sequence ID" value="GAA1683000.1"/>
    <property type="molecule type" value="Genomic_DNA"/>
</dbReference>
<comment type="caution">
    <text evidence="2">The sequence shown here is derived from an EMBL/GenBank/DDBJ whole genome shotgun (WGS) entry which is preliminary data.</text>
</comment>